<dbReference type="AlphaFoldDB" id="A0A4R2NSI2"/>
<feature type="transmembrane region" description="Helical" evidence="6">
    <location>
        <begin position="24"/>
        <end position="45"/>
    </location>
</feature>
<evidence type="ECO:0000256" key="1">
    <source>
        <dbReference type="ARBA" id="ARBA00004651"/>
    </source>
</evidence>
<feature type="transmembrane region" description="Helical" evidence="6">
    <location>
        <begin position="372"/>
        <end position="396"/>
    </location>
</feature>
<protein>
    <submittedName>
        <fullName evidence="7">O-antigen/teichoic acid export membrane protein</fullName>
    </submittedName>
</protein>
<keyword evidence="5 6" id="KW-0472">Membrane</keyword>
<keyword evidence="4 6" id="KW-1133">Transmembrane helix</keyword>
<dbReference type="InterPro" id="IPR050833">
    <property type="entry name" value="Poly_Biosynth_Transport"/>
</dbReference>
<proteinExistence type="predicted"/>
<keyword evidence="8" id="KW-1185">Reference proteome</keyword>
<dbReference type="Pfam" id="PF13440">
    <property type="entry name" value="Polysacc_synt_3"/>
    <property type="match status" value="1"/>
</dbReference>
<organism evidence="7 8">
    <name type="scientific">Scopulibacillus darangshiensis</name>
    <dbReference type="NCBI Taxonomy" id="442528"/>
    <lineage>
        <taxon>Bacteria</taxon>
        <taxon>Bacillati</taxon>
        <taxon>Bacillota</taxon>
        <taxon>Bacilli</taxon>
        <taxon>Bacillales</taxon>
        <taxon>Sporolactobacillaceae</taxon>
        <taxon>Scopulibacillus</taxon>
    </lineage>
</organism>
<evidence type="ECO:0000256" key="4">
    <source>
        <dbReference type="ARBA" id="ARBA00022989"/>
    </source>
</evidence>
<evidence type="ECO:0000313" key="8">
    <source>
        <dbReference type="Proteomes" id="UP000295416"/>
    </source>
</evidence>
<evidence type="ECO:0000256" key="5">
    <source>
        <dbReference type="ARBA" id="ARBA00023136"/>
    </source>
</evidence>
<gene>
    <name evidence="7" type="ORF">EV207_12222</name>
</gene>
<feature type="transmembrane region" description="Helical" evidence="6">
    <location>
        <begin position="57"/>
        <end position="82"/>
    </location>
</feature>
<feature type="transmembrane region" description="Helical" evidence="6">
    <location>
        <begin position="308"/>
        <end position="325"/>
    </location>
</feature>
<comment type="subcellular location">
    <subcellularLocation>
        <location evidence="1">Cell membrane</location>
        <topology evidence="1">Multi-pass membrane protein</topology>
    </subcellularLocation>
</comment>
<keyword evidence="3 6" id="KW-0812">Transmembrane</keyword>
<evidence type="ECO:0000313" key="7">
    <source>
        <dbReference type="EMBL" id="TCP24919.1"/>
    </source>
</evidence>
<evidence type="ECO:0000256" key="6">
    <source>
        <dbReference type="SAM" id="Phobius"/>
    </source>
</evidence>
<feature type="transmembrane region" description="Helical" evidence="6">
    <location>
        <begin position="346"/>
        <end position="366"/>
    </location>
</feature>
<dbReference type="PANTHER" id="PTHR30250">
    <property type="entry name" value="PST FAMILY PREDICTED COLANIC ACID TRANSPORTER"/>
    <property type="match status" value="1"/>
</dbReference>
<name>A0A4R2NSI2_9BACL</name>
<reference evidence="7 8" key="1">
    <citation type="submission" date="2019-03" db="EMBL/GenBank/DDBJ databases">
        <title>Genomic Encyclopedia of Type Strains, Phase IV (KMG-IV): sequencing the most valuable type-strain genomes for metagenomic binning, comparative biology and taxonomic classification.</title>
        <authorList>
            <person name="Goeker M."/>
        </authorList>
    </citation>
    <scope>NUCLEOTIDE SEQUENCE [LARGE SCALE GENOMIC DNA]</scope>
    <source>
        <strain evidence="7 8">DSM 19377</strain>
    </source>
</reference>
<comment type="caution">
    <text evidence="7">The sequence shown here is derived from an EMBL/GenBank/DDBJ whole genome shotgun (WGS) entry which is preliminary data.</text>
</comment>
<dbReference type="EMBL" id="SLXK01000022">
    <property type="protein sequence ID" value="TCP24919.1"/>
    <property type="molecule type" value="Genomic_DNA"/>
</dbReference>
<dbReference type="PANTHER" id="PTHR30250:SF28">
    <property type="entry name" value="POLYSACCHARIDE BIOSYNTHESIS PROTEIN"/>
    <property type="match status" value="1"/>
</dbReference>
<evidence type="ECO:0000256" key="2">
    <source>
        <dbReference type="ARBA" id="ARBA00022475"/>
    </source>
</evidence>
<accession>A0A4R2NSI2</accession>
<feature type="transmembrane region" description="Helical" evidence="6">
    <location>
        <begin position="282"/>
        <end position="302"/>
    </location>
</feature>
<dbReference type="GO" id="GO:0005886">
    <property type="term" value="C:plasma membrane"/>
    <property type="evidence" value="ECO:0007669"/>
    <property type="project" value="UniProtKB-SubCell"/>
</dbReference>
<evidence type="ECO:0000256" key="3">
    <source>
        <dbReference type="ARBA" id="ARBA00022692"/>
    </source>
</evidence>
<dbReference type="Proteomes" id="UP000295416">
    <property type="component" value="Unassembled WGS sequence"/>
</dbReference>
<feature type="transmembrane region" description="Helical" evidence="6">
    <location>
        <begin position="94"/>
        <end position="119"/>
    </location>
</feature>
<keyword evidence="2" id="KW-1003">Cell membrane</keyword>
<sequence>MGQLILFIISPVLSRIYGPIDFGVMAIFTSAIAIIGVNSSFRYELAILLPEDDKEALHVVVLALILNFLLTLLLFVFLFILGDALFTYLNAVSLIPYMYILPISVFGLGVYNVLSYWAIRKKEYGKIAKTKFSQSLGMSITQLLIGVMSSGPIGLLIGDAFGRIAGSGALGKAVLKDGLDYLKQFKFKKGIYVALKYKNFPLISSWSGFFNVVGLQLPPLVLAPLYGSSVVGWYSLGSRVVGAPIALLGKAVTQVYISEVPVLAKNSPDKLKGLLIVTTKRLFLIGILPTLLLIFFGPKMFAFIFGDSWYKTGVFVQLLGVMYLMEFIVSPVSQTLELLGSQVQQLIWQIIRITLVFSAFFLPKYIGAGVEIAISLYGLAMSISYILLLLLIFFNVRKLVKQQNKNSYL</sequence>